<dbReference type="PRINTS" id="PR00014">
    <property type="entry name" value="FNTYPEIII"/>
</dbReference>
<reference evidence="14" key="4">
    <citation type="submission" date="2025-09" db="UniProtKB">
        <authorList>
            <consortium name="Ensembl"/>
        </authorList>
    </citation>
    <scope>IDENTIFICATION</scope>
</reference>
<dbReference type="Pfam" id="PF07679">
    <property type="entry name" value="I-set"/>
    <property type="match status" value="4"/>
</dbReference>
<dbReference type="InterPro" id="IPR036116">
    <property type="entry name" value="FN3_sf"/>
</dbReference>
<feature type="domain" description="Fibronectin type-III" evidence="13">
    <location>
        <begin position="422"/>
        <end position="521"/>
    </location>
</feature>
<dbReference type="GO" id="GO:0003007">
    <property type="term" value="P:heart morphogenesis"/>
    <property type="evidence" value="ECO:0007669"/>
    <property type="project" value="UniProtKB-ARBA"/>
</dbReference>
<comment type="similarity">
    <text evidence="3">Belongs to the protein kinase superfamily. CAMK Ser/Thr protein kinase family.</text>
</comment>
<feature type="signal peptide" evidence="11">
    <location>
        <begin position="1"/>
        <end position="20"/>
    </location>
</feature>
<feature type="domain" description="Ig-like" evidence="12">
    <location>
        <begin position="39"/>
        <end position="127"/>
    </location>
</feature>
<evidence type="ECO:0000259" key="12">
    <source>
        <dbReference type="PROSITE" id="PS50835"/>
    </source>
</evidence>
<dbReference type="GO" id="GO:0045214">
    <property type="term" value="P:sarcomere organization"/>
    <property type="evidence" value="ECO:0007669"/>
    <property type="project" value="TreeGrafter"/>
</dbReference>
<feature type="transmembrane region" description="Helical" evidence="10">
    <location>
        <begin position="573"/>
        <end position="593"/>
    </location>
</feature>
<feature type="domain" description="Ig-like" evidence="12">
    <location>
        <begin position="218"/>
        <end position="307"/>
    </location>
</feature>
<evidence type="ECO:0000256" key="6">
    <source>
        <dbReference type="ARBA" id="ARBA00023157"/>
    </source>
</evidence>
<comment type="subcellular location">
    <subcellularLocation>
        <location evidence="2">Cytoplasm</location>
    </subcellularLocation>
    <subcellularLocation>
        <location evidence="1">Nucleus</location>
    </subcellularLocation>
</comment>
<dbReference type="GO" id="GO:0005634">
    <property type="term" value="C:nucleus"/>
    <property type="evidence" value="ECO:0007669"/>
    <property type="project" value="UniProtKB-SubCell"/>
</dbReference>
<dbReference type="SMART" id="SM00409">
    <property type="entry name" value="IG"/>
    <property type="match status" value="4"/>
</dbReference>
<dbReference type="Bgee" id="ENSAMXG00000032661">
    <property type="expression patterns" value="Expressed in muscle tissue and 6 other cell types or tissues"/>
</dbReference>
<dbReference type="CDD" id="cd00063">
    <property type="entry name" value="FN3"/>
    <property type="match status" value="2"/>
</dbReference>
<dbReference type="GO" id="GO:0031430">
    <property type="term" value="C:M band"/>
    <property type="evidence" value="ECO:0007669"/>
    <property type="project" value="TreeGrafter"/>
</dbReference>
<dbReference type="GeneTree" id="ENSGT01110000267173"/>
<dbReference type="InterPro" id="IPR013098">
    <property type="entry name" value="Ig_I-set"/>
</dbReference>
<reference evidence="15" key="1">
    <citation type="submission" date="2013-03" db="EMBL/GenBank/DDBJ databases">
        <authorList>
            <person name="Jeffery W."/>
            <person name="Warren W."/>
            <person name="Wilson R.K."/>
        </authorList>
    </citation>
    <scope>NUCLEOTIDE SEQUENCE</scope>
    <source>
        <strain evidence="15">female</strain>
    </source>
</reference>
<dbReference type="InterPro" id="IPR003961">
    <property type="entry name" value="FN3_dom"/>
</dbReference>
<keyword evidence="11" id="KW-0732">Signal</keyword>
<evidence type="ECO:0000256" key="2">
    <source>
        <dbReference type="ARBA" id="ARBA00004496"/>
    </source>
</evidence>
<dbReference type="Pfam" id="PF00041">
    <property type="entry name" value="fn3"/>
    <property type="match status" value="1"/>
</dbReference>
<feature type="domain" description="Fibronectin type-III" evidence="13">
    <location>
        <begin position="523"/>
        <end position="597"/>
    </location>
</feature>
<dbReference type="InterPro" id="IPR013783">
    <property type="entry name" value="Ig-like_fold"/>
</dbReference>
<evidence type="ECO:0000256" key="5">
    <source>
        <dbReference type="ARBA" id="ARBA00022737"/>
    </source>
</evidence>
<dbReference type="PANTHER" id="PTHR13817">
    <property type="entry name" value="TITIN"/>
    <property type="match status" value="1"/>
</dbReference>
<proteinExistence type="inferred from homology"/>
<keyword evidence="15" id="KW-1185">Reference proteome</keyword>
<protein>
    <submittedName>
        <fullName evidence="14">Uncharacterized protein</fullName>
    </submittedName>
</protein>
<evidence type="ECO:0000256" key="9">
    <source>
        <dbReference type="SAM" id="MobiDB-lite"/>
    </source>
</evidence>
<feature type="chain" id="PRO_5017388725" evidence="11">
    <location>
        <begin position="21"/>
        <end position="597"/>
    </location>
</feature>
<evidence type="ECO:0000256" key="1">
    <source>
        <dbReference type="ARBA" id="ARBA00004123"/>
    </source>
</evidence>
<reference evidence="15" key="2">
    <citation type="journal article" date="2014" name="Nat. Commun.">
        <title>The cavefish genome reveals candidate genes for eye loss.</title>
        <authorList>
            <person name="McGaugh S.E."/>
            <person name="Gross J.B."/>
            <person name="Aken B."/>
            <person name="Blin M."/>
            <person name="Borowsky R."/>
            <person name="Chalopin D."/>
            <person name="Hinaux H."/>
            <person name="Jeffery W.R."/>
            <person name="Keene A."/>
            <person name="Ma L."/>
            <person name="Minx P."/>
            <person name="Murphy D."/>
            <person name="O'Quin K.E."/>
            <person name="Retaux S."/>
            <person name="Rohner N."/>
            <person name="Searle S.M."/>
            <person name="Stahl B.A."/>
            <person name="Tabin C."/>
            <person name="Volff J.N."/>
            <person name="Yoshizawa M."/>
            <person name="Warren W.C."/>
        </authorList>
    </citation>
    <scope>NUCLEOTIDE SEQUENCE [LARGE SCALE GENOMIC DNA]</scope>
    <source>
        <strain evidence="15">female</strain>
    </source>
</reference>
<evidence type="ECO:0000256" key="8">
    <source>
        <dbReference type="ARBA" id="ARBA00023319"/>
    </source>
</evidence>
<dbReference type="Proteomes" id="UP000018467">
    <property type="component" value="Unassembled WGS sequence"/>
</dbReference>
<dbReference type="PROSITE" id="PS50853">
    <property type="entry name" value="FN3"/>
    <property type="match status" value="2"/>
</dbReference>
<dbReference type="FunFam" id="2.60.40.10:FF:000050">
    <property type="entry name" value="Titin isoform B"/>
    <property type="match status" value="1"/>
</dbReference>
<sequence length="597" mass="65403">MTGWEIAGFLALLFNQFVLNQFKNKKIYIQYCLLQQNPPTFITTLTPTAVGEGERLSLSCNVTGSPPLNIQWMKDRREVTSSATTKITFTDGAASLVIDKASKTDAGDYLCKASNSAGSTFSKTKVTIKGTLLPFLLILFPVPSAPQPVGGDPIPNVKWMKGKWRQMTHGGRVSIEQKGQEAKLEIIEVTKSDSGQYRCVASNKHGEIESQTELTVSEKQETAPETDQTVEEEATAVLECEVSREKAEVRWLRDGQEIRKTKKYEMVAEGCKRKLIIKDCSLDDSKTYTCDAKEYKTSDEGEYTAVAGSSKSSAELIISEAPTDFTAQLRDQTGLIVKAGTTIVLPAVMKGIPVPTAKWLSDGNELKTEGKFKVETEGTSTVLSISECARTDGGEYILTVANPAGSKSVALHLTVLDLPGPPIGPVNILEVTPDHMVIQWRAPKDDGGTPLMNYVIEKKDVKKPWEPWSVVSSGSLSTQAKVPRLEKGREYVVRIRAENKIGIGAALESPPTIAKHMFDPPGPPGAPSCSDVTENATTVSWEAPETDGGSPVSGYIVERRVRQRQSPRYVRTAHAAFTFILFQCFIVRIYLLIKLCF</sequence>
<evidence type="ECO:0000313" key="14">
    <source>
        <dbReference type="Ensembl" id="ENSAMXP00000041216.1"/>
    </source>
</evidence>
<dbReference type="FunFam" id="2.60.40.10:FF:000003">
    <property type="entry name" value="Titin isoform E"/>
    <property type="match status" value="1"/>
</dbReference>
<evidence type="ECO:0000256" key="4">
    <source>
        <dbReference type="ARBA" id="ARBA00022490"/>
    </source>
</evidence>
<evidence type="ECO:0000256" key="10">
    <source>
        <dbReference type="SAM" id="Phobius"/>
    </source>
</evidence>
<keyword evidence="10" id="KW-0812">Transmembrane</keyword>
<dbReference type="FunFam" id="2.60.40.10:FF:000002">
    <property type="entry name" value="Titin a"/>
    <property type="match status" value="1"/>
</dbReference>
<dbReference type="SUPFAM" id="SSF49265">
    <property type="entry name" value="Fibronectin type III"/>
    <property type="match status" value="1"/>
</dbReference>
<keyword evidence="10" id="KW-1133">Transmembrane helix</keyword>
<evidence type="ECO:0000256" key="3">
    <source>
        <dbReference type="ARBA" id="ARBA00006692"/>
    </source>
</evidence>
<evidence type="ECO:0000256" key="7">
    <source>
        <dbReference type="ARBA" id="ARBA00023242"/>
    </source>
</evidence>
<keyword evidence="10" id="KW-0472">Membrane</keyword>
<dbReference type="GO" id="GO:0055013">
    <property type="term" value="P:cardiac muscle cell development"/>
    <property type="evidence" value="ECO:0007669"/>
    <property type="project" value="UniProtKB-ARBA"/>
</dbReference>
<dbReference type="InterPro" id="IPR050964">
    <property type="entry name" value="Striated_Muscle_Regulatory"/>
</dbReference>
<dbReference type="FunFam" id="2.60.40.10:FF:000107">
    <property type="entry name" value="Myosin, light chain kinase a"/>
    <property type="match status" value="1"/>
</dbReference>
<dbReference type="SUPFAM" id="SSF48726">
    <property type="entry name" value="Immunoglobulin"/>
    <property type="match status" value="4"/>
</dbReference>
<dbReference type="SMART" id="SM00408">
    <property type="entry name" value="IGc2"/>
    <property type="match status" value="4"/>
</dbReference>
<dbReference type="Ensembl" id="ENSAMXT00000046466.1">
    <property type="protein sequence ID" value="ENSAMXP00000041216.1"/>
    <property type="gene ID" value="ENSAMXG00000032661.1"/>
</dbReference>
<evidence type="ECO:0000256" key="11">
    <source>
        <dbReference type="SAM" id="SignalP"/>
    </source>
</evidence>
<evidence type="ECO:0000313" key="15">
    <source>
        <dbReference type="Proteomes" id="UP000018467"/>
    </source>
</evidence>
<evidence type="ECO:0000259" key="13">
    <source>
        <dbReference type="PROSITE" id="PS50853"/>
    </source>
</evidence>
<keyword evidence="7" id="KW-0539">Nucleus</keyword>
<dbReference type="InterPro" id="IPR036179">
    <property type="entry name" value="Ig-like_dom_sf"/>
</dbReference>
<organism evidence="14 15">
    <name type="scientific">Astyanax mexicanus</name>
    <name type="common">Blind cave fish</name>
    <name type="synonym">Astyanax fasciatus mexicanus</name>
    <dbReference type="NCBI Taxonomy" id="7994"/>
    <lineage>
        <taxon>Eukaryota</taxon>
        <taxon>Metazoa</taxon>
        <taxon>Chordata</taxon>
        <taxon>Craniata</taxon>
        <taxon>Vertebrata</taxon>
        <taxon>Euteleostomi</taxon>
        <taxon>Actinopterygii</taxon>
        <taxon>Neopterygii</taxon>
        <taxon>Teleostei</taxon>
        <taxon>Ostariophysi</taxon>
        <taxon>Characiformes</taxon>
        <taxon>Characoidei</taxon>
        <taxon>Acestrorhamphidae</taxon>
        <taxon>Acestrorhamphinae</taxon>
        <taxon>Astyanax</taxon>
    </lineage>
</organism>
<feature type="domain" description="Ig-like" evidence="12">
    <location>
        <begin position="150"/>
        <end position="215"/>
    </location>
</feature>
<keyword evidence="8" id="KW-0393">Immunoglobulin domain</keyword>
<reference evidence="14" key="3">
    <citation type="submission" date="2025-08" db="UniProtKB">
        <authorList>
            <consortium name="Ensembl"/>
        </authorList>
    </citation>
    <scope>IDENTIFICATION</scope>
</reference>
<dbReference type="Gene3D" id="2.60.40.10">
    <property type="entry name" value="Immunoglobulins"/>
    <property type="match status" value="6"/>
</dbReference>
<dbReference type="SMART" id="SM00060">
    <property type="entry name" value="FN3"/>
    <property type="match status" value="2"/>
</dbReference>
<dbReference type="InterPro" id="IPR003599">
    <property type="entry name" value="Ig_sub"/>
</dbReference>
<feature type="region of interest" description="Disordered" evidence="9">
    <location>
        <begin position="210"/>
        <end position="229"/>
    </location>
</feature>
<accession>A0A3B1JHN2</accession>
<dbReference type="FunFam" id="2.60.40.10:FF:001272">
    <property type="entry name" value="titin isoform X1"/>
    <property type="match status" value="1"/>
</dbReference>
<dbReference type="InterPro" id="IPR003598">
    <property type="entry name" value="Ig_sub2"/>
</dbReference>
<dbReference type="InterPro" id="IPR007110">
    <property type="entry name" value="Ig-like_dom"/>
</dbReference>
<dbReference type="PROSITE" id="PS50835">
    <property type="entry name" value="IG_LIKE"/>
    <property type="match status" value="4"/>
</dbReference>
<dbReference type="PANTHER" id="PTHR13817:SF151">
    <property type="entry name" value="TITIN"/>
    <property type="match status" value="1"/>
</dbReference>
<keyword evidence="4" id="KW-0963">Cytoplasm</keyword>
<name>A0A3B1JHN2_ASTMX</name>
<keyword evidence="5" id="KW-0677">Repeat</keyword>
<dbReference type="CDD" id="cd00096">
    <property type="entry name" value="Ig"/>
    <property type="match status" value="1"/>
</dbReference>
<feature type="domain" description="Ig-like" evidence="12">
    <location>
        <begin position="322"/>
        <end position="410"/>
    </location>
</feature>
<dbReference type="AlphaFoldDB" id="A0A3B1JHN2"/>
<keyword evidence="6" id="KW-1015">Disulfide bond</keyword>